<feature type="chain" id="PRO_5045599565" description="Transglycosylase SLT domain-containing protein" evidence="1">
    <location>
        <begin position="25"/>
        <end position="158"/>
    </location>
</feature>
<evidence type="ECO:0000313" key="2">
    <source>
        <dbReference type="EMBL" id="MBP2194382.1"/>
    </source>
</evidence>
<keyword evidence="1" id="KW-0732">Signal</keyword>
<sequence>MARTVSLGVAAFCAVVLGAAPSAADPGKGGPTAADYAAAEIPNCETPECAAVVRQAGMTMVLVRATNKLIALSIVPVHQFHAFDMVITRESGWNHLARNPSSGAYGLGQALPPEKMVTHGLDWMVNPVTQIRWTYDYMNKRYGGPEGAWAFWQANHWY</sequence>
<evidence type="ECO:0000256" key="1">
    <source>
        <dbReference type="SAM" id="SignalP"/>
    </source>
</evidence>
<dbReference type="Proteomes" id="UP001519325">
    <property type="component" value="Unassembled WGS sequence"/>
</dbReference>
<feature type="signal peptide" evidence="1">
    <location>
        <begin position="1"/>
        <end position="24"/>
    </location>
</feature>
<organism evidence="2 3">
    <name type="scientific">Nocardia goodfellowii</name>
    <dbReference type="NCBI Taxonomy" id="882446"/>
    <lineage>
        <taxon>Bacteria</taxon>
        <taxon>Bacillati</taxon>
        <taxon>Actinomycetota</taxon>
        <taxon>Actinomycetes</taxon>
        <taxon>Mycobacteriales</taxon>
        <taxon>Nocardiaceae</taxon>
        <taxon>Nocardia</taxon>
    </lineage>
</organism>
<keyword evidence="3" id="KW-1185">Reference proteome</keyword>
<dbReference type="RefSeq" id="WP_245366289.1">
    <property type="nucleotide sequence ID" value="NZ_JAGGMR010000001.1"/>
</dbReference>
<gene>
    <name evidence="2" type="ORF">BJ987_007283</name>
</gene>
<protein>
    <recommendedName>
        <fullName evidence="4">Transglycosylase SLT domain-containing protein</fullName>
    </recommendedName>
</protein>
<dbReference type="SUPFAM" id="SSF53955">
    <property type="entry name" value="Lysozyme-like"/>
    <property type="match status" value="1"/>
</dbReference>
<evidence type="ECO:0008006" key="4">
    <source>
        <dbReference type="Google" id="ProtNLM"/>
    </source>
</evidence>
<evidence type="ECO:0000313" key="3">
    <source>
        <dbReference type="Proteomes" id="UP001519325"/>
    </source>
</evidence>
<dbReference type="Gene3D" id="1.10.530.10">
    <property type="match status" value="1"/>
</dbReference>
<accession>A0ABS4QRP8</accession>
<proteinExistence type="predicted"/>
<comment type="caution">
    <text evidence="2">The sequence shown here is derived from an EMBL/GenBank/DDBJ whole genome shotgun (WGS) entry which is preliminary data.</text>
</comment>
<reference evidence="2 3" key="1">
    <citation type="submission" date="2021-03" db="EMBL/GenBank/DDBJ databases">
        <title>Sequencing the genomes of 1000 actinobacteria strains.</title>
        <authorList>
            <person name="Klenk H.-P."/>
        </authorList>
    </citation>
    <scope>NUCLEOTIDE SEQUENCE [LARGE SCALE GENOMIC DNA]</scope>
    <source>
        <strain evidence="2 3">DSM 45516</strain>
    </source>
</reference>
<dbReference type="EMBL" id="JAGGMR010000001">
    <property type="protein sequence ID" value="MBP2194382.1"/>
    <property type="molecule type" value="Genomic_DNA"/>
</dbReference>
<name>A0ABS4QRP8_9NOCA</name>
<dbReference type="InterPro" id="IPR023346">
    <property type="entry name" value="Lysozyme-like_dom_sf"/>
</dbReference>